<dbReference type="RefSeq" id="WP_132142559.1">
    <property type="nucleotide sequence ID" value="NZ_SMCS01000002.1"/>
</dbReference>
<dbReference type="InterPro" id="IPR025333">
    <property type="entry name" value="DUF4239"/>
</dbReference>
<evidence type="ECO:0000313" key="2">
    <source>
        <dbReference type="EMBL" id="TCV96370.1"/>
    </source>
</evidence>
<evidence type="ECO:0000256" key="1">
    <source>
        <dbReference type="SAM" id="Phobius"/>
    </source>
</evidence>
<dbReference type="EMBL" id="SMCS01000002">
    <property type="protein sequence ID" value="TCV96370.1"/>
    <property type="molecule type" value="Genomic_DNA"/>
</dbReference>
<reference evidence="2 3" key="1">
    <citation type="submission" date="2019-03" db="EMBL/GenBank/DDBJ databases">
        <title>Above-ground endophytic microbial communities from plants in different locations in the United States.</title>
        <authorList>
            <person name="Frank C."/>
        </authorList>
    </citation>
    <scope>NUCLEOTIDE SEQUENCE [LARGE SCALE GENOMIC DNA]</scope>
    <source>
        <strain evidence="2 3">LP_13_YM</strain>
    </source>
</reference>
<feature type="transmembrane region" description="Helical" evidence="1">
    <location>
        <begin position="216"/>
        <end position="235"/>
    </location>
</feature>
<dbReference type="Pfam" id="PF14023">
    <property type="entry name" value="Bestrophin-like"/>
    <property type="match status" value="1"/>
</dbReference>
<comment type="caution">
    <text evidence="2">The sequence shown here is derived from an EMBL/GenBank/DDBJ whole genome shotgun (WGS) entry which is preliminary data.</text>
</comment>
<feature type="transmembrane region" description="Helical" evidence="1">
    <location>
        <begin position="53"/>
        <end position="70"/>
    </location>
</feature>
<sequence length="259" mass="28042">MDASWLYRIDAFVLCMGLAVAMLLATLAGTVLARRARRRGMRDNSIRAVEGGLLGLLSLLLAFTFSGAASRYDARGAMMIDTANAIRTAIQRTELYPDDAGAAIRADLARYVDGHVALYRAEQDPSTREEIAARLTVLENDIWERVAKLSHDPSNTLATGQMSPALDRMFGLSHTRQVALAIHIPDVIVLLLFVMATATALTSGYASALSGVVHPFGHLGFALLTALVVYVTLDLDRPGRGMIRRDAQEQAFVTLTTSP</sequence>
<proteinExistence type="predicted"/>
<protein>
    <recommendedName>
        <fullName evidence="4">DUF4239 domain-containing protein</fullName>
    </recommendedName>
</protein>
<gene>
    <name evidence="2" type="ORF">EC912_102721</name>
</gene>
<feature type="transmembrane region" description="Helical" evidence="1">
    <location>
        <begin position="178"/>
        <end position="196"/>
    </location>
</feature>
<keyword evidence="3" id="KW-1185">Reference proteome</keyword>
<keyword evidence="1" id="KW-0812">Transmembrane</keyword>
<evidence type="ECO:0008006" key="4">
    <source>
        <dbReference type="Google" id="ProtNLM"/>
    </source>
</evidence>
<organism evidence="2 3">
    <name type="scientific">Luteibacter rhizovicinus</name>
    <dbReference type="NCBI Taxonomy" id="242606"/>
    <lineage>
        <taxon>Bacteria</taxon>
        <taxon>Pseudomonadati</taxon>
        <taxon>Pseudomonadota</taxon>
        <taxon>Gammaproteobacteria</taxon>
        <taxon>Lysobacterales</taxon>
        <taxon>Rhodanobacteraceae</taxon>
        <taxon>Luteibacter</taxon>
    </lineage>
</organism>
<dbReference type="OrthoDB" id="116415at2"/>
<name>A0A4R3YUY1_9GAMM</name>
<dbReference type="Proteomes" id="UP000295645">
    <property type="component" value="Unassembled WGS sequence"/>
</dbReference>
<evidence type="ECO:0000313" key="3">
    <source>
        <dbReference type="Proteomes" id="UP000295645"/>
    </source>
</evidence>
<keyword evidence="1" id="KW-0472">Membrane</keyword>
<keyword evidence="1" id="KW-1133">Transmembrane helix</keyword>
<accession>A0A4R3YUY1</accession>
<dbReference type="AlphaFoldDB" id="A0A4R3YUY1"/>
<feature type="transmembrane region" description="Helical" evidence="1">
    <location>
        <begin position="12"/>
        <end position="33"/>
    </location>
</feature>